<sequence>MREMLARSIDAMHRTIVDRAAELDALDEAIGDGDHGTNLAKGFAAVAAQRDEIAGMPLRTALERIGYLLETEAGGAGGAFYGALFTGMGRATPAGPVGPTELAAMLRAGVAAVERKGDARKGEKTLLDVLIPVAQALESLLAEGRTDQLGARVLAAAAHGLHATTHMVAKHGLAADLGVASVNRLDPGACSCALLIGAVVGALEDERKAA</sequence>
<dbReference type="InterPro" id="IPR036117">
    <property type="entry name" value="DhaL_dom_sf"/>
</dbReference>
<dbReference type="Pfam" id="PF02734">
    <property type="entry name" value="Dak2"/>
    <property type="match status" value="1"/>
</dbReference>
<dbReference type="EMBL" id="JBBLZC010000001">
    <property type="protein sequence ID" value="MEK0081697.1"/>
    <property type="molecule type" value="Genomic_DNA"/>
</dbReference>
<dbReference type="Proteomes" id="UP001375743">
    <property type="component" value="Unassembled WGS sequence"/>
</dbReference>
<evidence type="ECO:0000313" key="4">
    <source>
        <dbReference type="EMBL" id="MEK0081697.1"/>
    </source>
</evidence>
<gene>
    <name evidence="4" type="primary">dhaL</name>
    <name evidence="4" type="ORF">U1T56_00915</name>
</gene>
<evidence type="ECO:0000259" key="3">
    <source>
        <dbReference type="PROSITE" id="PS51480"/>
    </source>
</evidence>
<dbReference type="SMART" id="SM01120">
    <property type="entry name" value="Dak2"/>
    <property type="match status" value="1"/>
</dbReference>
<protein>
    <submittedName>
        <fullName evidence="4">Dihydroxyacetone kinase subunit DhaL</fullName>
        <ecNumber evidence="4">2.7.1.121</ecNumber>
    </submittedName>
</protein>
<dbReference type="EC" id="2.7.1.121" evidence="4"/>
<dbReference type="SUPFAM" id="SSF101473">
    <property type="entry name" value="DhaL-like"/>
    <property type="match status" value="1"/>
</dbReference>
<dbReference type="InterPro" id="IPR004007">
    <property type="entry name" value="DhaL_dom"/>
</dbReference>
<dbReference type="InterPro" id="IPR012737">
    <property type="entry name" value="DhaK_L_YcgS"/>
</dbReference>
<comment type="caution">
    <text evidence="4">The sequence shown here is derived from an EMBL/GenBank/DDBJ whole genome shotgun (WGS) entry which is preliminary data.</text>
</comment>
<dbReference type="RefSeq" id="WP_418157546.1">
    <property type="nucleotide sequence ID" value="NZ_JBBLZC010000001.1"/>
</dbReference>
<dbReference type="Gene3D" id="1.25.40.340">
    <property type="match status" value="1"/>
</dbReference>
<evidence type="ECO:0000256" key="2">
    <source>
        <dbReference type="ARBA" id="ARBA00022777"/>
    </source>
</evidence>
<dbReference type="NCBIfam" id="TIGR02365">
    <property type="entry name" value="dha_L_ycgS"/>
    <property type="match status" value="1"/>
</dbReference>
<organism evidence="4 5">
    <name type="scientific">Benzoatithermus flavus</name>
    <dbReference type="NCBI Taxonomy" id="3108223"/>
    <lineage>
        <taxon>Bacteria</taxon>
        <taxon>Pseudomonadati</taxon>
        <taxon>Pseudomonadota</taxon>
        <taxon>Alphaproteobacteria</taxon>
        <taxon>Geminicoccales</taxon>
        <taxon>Geminicoccaceae</taxon>
        <taxon>Benzoatithermus</taxon>
    </lineage>
</organism>
<dbReference type="PROSITE" id="PS51480">
    <property type="entry name" value="DHAL"/>
    <property type="match status" value="1"/>
</dbReference>
<dbReference type="InterPro" id="IPR050861">
    <property type="entry name" value="Dihydroxyacetone_Kinase"/>
</dbReference>
<feature type="domain" description="DhaL" evidence="3">
    <location>
        <begin position="3"/>
        <end position="201"/>
    </location>
</feature>
<accession>A0ABU8XKG7</accession>
<evidence type="ECO:0000313" key="5">
    <source>
        <dbReference type="Proteomes" id="UP001375743"/>
    </source>
</evidence>
<reference evidence="4 5" key="1">
    <citation type="submission" date="2024-01" db="EMBL/GenBank/DDBJ databases">
        <title>Multi-omics insights into the function and evolution of sodium benzoate biodegradation pathways in Benzoatithermus flavus gen. nov., sp. nov. from hot spring.</title>
        <authorList>
            <person name="Hu C.-J."/>
            <person name="Li W.-J."/>
        </authorList>
    </citation>
    <scope>NUCLEOTIDE SEQUENCE [LARGE SCALE GENOMIC DNA]</scope>
    <source>
        <strain evidence="4 5">SYSU G07066</strain>
    </source>
</reference>
<dbReference type="PANTHER" id="PTHR28629:SF4">
    <property type="entry name" value="TRIOKINASE_FMN CYCLASE"/>
    <property type="match status" value="1"/>
</dbReference>
<keyword evidence="2 4" id="KW-0418">Kinase</keyword>
<evidence type="ECO:0000256" key="1">
    <source>
        <dbReference type="ARBA" id="ARBA00022679"/>
    </source>
</evidence>
<keyword evidence="5" id="KW-1185">Reference proteome</keyword>
<dbReference type="GO" id="GO:0047324">
    <property type="term" value="F:phosphoenolpyruvate-glycerone phosphotransferase activity"/>
    <property type="evidence" value="ECO:0007669"/>
    <property type="project" value="UniProtKB-EC"/>
</dbReference>
<keyword evidence="1 4" id="KW-0808">Transferase</keyword>
<proteinExistence type="predicted"/>
<dbReference type="PANTHER" id="PTHR28629">
    <property type="entry name" value="TRIOKINASE/FMN CYCLASE"/>
    <property type="match status" value="1"/>
</dbReference>
<name>A0ABU8XKG7_9PROT</name>